<protein>
    <submittedName>
        <fullName evidence="3">G_PROTEIN_RECEP_F1_2 domain-containing protein</fullName>
    </submittedName>
</protein>
<reference evidence="3" key="1">
    <citation type="submission" date="2017-02" db="UniProtKB">
        <authorList>
            <consortium name="WormBaseParasite"/>
        </authorList>
    </citation>
    <scope>IDENTIFICATION</scope>
</reference>
<evidence type="ECO:0000313" key="2">
    <source>
        <dbReference type="Proteomes" id="UP000036681"/>
    </source>
</evidence>
<organism evidence="2 3">
    <name type="scientific">Ascaris lumbricoides</name>
    <name type="common">Giant roundworm</name>
    <dbReference type="NCBI Taxonomy" id="6252"/>
    <lineage>
        <taxon>Eukaryota</taxon>
        <taxon>Metazoa</taxon>
        <taxon>Ecdysozoa</taxon>
        <taxon>Nematoda</taxon>
        <taxon>Chromadorea</taxon>
        <taxon>Rhabditida</taxon>
        <taxon>Spirurina</taxon>
        <taxon>Ascaridomorpha</taxon>
        <taxon>Ascaridoidea</taxon>
        <taxon>Ascarididae</taxon>
        <taxon>Ascaris</taxon>
    </lineage>
</organism>
<proteinExistence type="predicted"/>
<dbReference type="AlphaFoldDB" id="A0A0M3IFG0"/>
<dbReference type="Proteomes" id="UP000036681">
    <property type="component" value="Unplaced"/>
</dbReference>
<dbReference type="WBParaSite" id="ALUE_0001694601-mRNA-1">
    <property type="protein sequence ID" value="ALUE_0001694601-mRNA-1"/>
    <property type="gene ID" value="ALUE_0001694601"/>
</dbReference>
<feature type="transmembrane region" description="Helical" evidence="1">
    <location>
        <begin position="12"/>
        <end position="32"/>
    </location>
</feature>
<feature type="transmembrane region" description="Helical" evidence="1">
    <location>
        <begin position="81"/>
        <end position="101"/>
    </location>
</feature>
<keyword evidence="2" id="KW-1185">Reference proteome</keyword>
<evidence type="ECO:0000313" key="3">
    <source>
        <dbReference type="WBParaSite" id="ALUE_0001694601-mRNA-1"/>
    </source>
</evidence>
<keyword evidence="1" id="KW-0812">Transmembrane</keyword>
<sequence>LQSSYICGVRISCYSVHAILVCGGAIASALSRKLAEVLPIERNVYHRIQQSYFGCICWYIMEVDDQKIQRSMASLWIGKKLRILLLFVTIILWYSPNFAVFRLSSLKQ</sequence>
<name>A0A0M3IFG0_ASCLU</name>
<keyword evidence="1" id="KW-0472">Membrane</keyword>
<keyword evidence="1" id="KW-1133">Transmembrane helix</keyword>
<accession>A0A0M3IFG0</accession>
<evidence type="ECO:0000256" key="1">
    <source>
        <dbReference type="SAM" id="Phobius"/>
    </source>
</evidence>